<keyword evidence="2" id="KW-1003">Cell membrane</keyword>
<dbReference type="KEGG" id="mss:MSU_0728"/>
<evidence type="ECO:0000256" key="6">
    <source>
        <dbReference type="SAM" id="Phobius"/>
    </source>
</evidence>
<dbReference type="InterPro" id="IPR022791">
    <property type="entry name" value="L-PG_synthase/AglD"/>
</dbReference>
<keyword evidence="8" id="KW-1185">Reference proteome</keyword>
<evidence type="ECO:0000313" key="8">
    <source>
        <dbReference type="Proteomes" id="UP000007484"/>
    </source>
</evidence>
<keyword evidence="5 6" id="KW-0472">Membrane</keyword>
<protein>
    <submittedName>
        <fullName evidence="7">Putative membrane protein</fullName>
    </submittedName>
</protein>
<dbReference type="RefSeq" id="WP_013610091.1">
    <property type="nucleotide sequence ID" value="NC_015155.1"/>
</dbReference>
<dbReference type="GO" id="GO:0005886">
    <property type="term" value="C:plasma membrane"/>
    <property type="evidence" value="ECO:0007669"/>
    <property type="project" value="UniProtKB-SubCell"/>
</dbReference>
<dbReference type="HOGENOM" id="CLU_629808_0_0_14"/>
<keyword evidence="4 6" id="KW-1133">Transmembrane helix</keyword>
<evidence type="ECO:0000256" key="3">
    <source>
        <dbReference type="ARBA" id="ARBA00022692"/>
    </source>
</evidence>
<dbReference type="Proteomes" id="UP000007484">
    <property type="component" value="Chromosome"/>
</dbReference>
<dbReference type="Pfam" id="PF03706">
    <property type="entry name" value="LPG_synthase_TM"/>
    <property type="match status" value="1"/>
</dbReference>
<gene>
    <name evidence="7" type="ordered locus">MSU_0728</name>
</gene>
<organism evidence="7 8">
    <name type="scientific">Mycoplasma suis (strain Illinois)</name>
    <dbReference type="NCBI Taxonomy" id="768700"/>
    <lineage>
        <taxon>Bacteria</taxon>
        <taxon>Bacillati</taxon>
        <taxon>Mycoplasmatota</taxon>
        <taxon>Mollicutes</taxon>
        <taxon>Mycoplasmataceae</taxon>
        <taxon>Mycoplasma</taxon>
    </lineage>
</organism>
<evidence type="ECO:0000256" key="2">
    <source>
        <dbReference type="ARBA" id="ARBA00022475"/>
    </source>
</evidence>
<dbReference type="AlphaFoldDB" id="F0QRY3"/>
<feature type="transmembrane region" description="Helical" evidence="6">
    <location>
        <begin position="182"/>
        <end position="203"/>
    </location>
</feature>
<reference evidence="7 8" key="1">
    <citation type="journal article" date="2011" name="J. Bacteriol.">
        <title>Complete genome sequences of two hemotropic Mycoplasmas, Mycoplasma haemofelis strain Ohio2 and Mycoplasma suis strain Illinois.</title>
        <authorList>
            <person name="Messick J.B."/>
            <person name="Santos A.P."/>
            <person name="Guimaraes A.M."/>
        </authorList>
    </citation>
    <scope>NUCLEOTIDE SEQUENCE [LARGE SCALE GENOMIC DNA]</scope>
    <source>
        <strain evidence="7 8">Illinois</strain>
    </source>
</reference>
<feature type="transmembrane region" description="Helical" evidence="6">
    <location>
        <begin position="100"/>
        <end position="121"/>
    </location>
</feature>
<comment type="subcellular location">
    <subcellularLocation>
        <location evidence="1">Cell membrane</location>
        <topology evidence="1">Multi-pass membrane protein</topology>
    </subcellularLocation>
</comment>
<evidence type="ECO:0000313" key="7">
    <source>
        <dbReference type="EMBL" id="ADX98253.1"/>
    </source>
</evidence>
<sequence>MLVQLAKLLKIILRFQLESSCQCEYNYLEKWCKPSNRREEVVSSLLVIALKKLYQLNKKYFVKIWACLFILAVFLNLFYLQPIKWEQFQTIFSKDKTNSSTFIAVLVFGIFFFVINDIFLAKFSYSGRVPKIGKDGKEISALEWLKLHSISFLIRSVTPFSIGSEPYIIWWLKKRGIPLGRGASIVSSLTVSWFLAQGIITWPSFIYLHAQGNWTPNEAEHKYYWMMLLGLLVDFVSAVFVFSISYSKRVHYFFAMTKYKLNSFLKLGNSQTICDIKWKYINNKKFKKNFKRVFFNVVTFRSIIVFTIQNILNYSLFSLISAAMSGNWDNFFNNFHIINISTTSNNFVPTPGSEGSIQFTINKMTALTSTAPVNGELLQSSGNPDSLSESIFLWRWSQKYQPLLLSSLFLSSYYIYFWIKSRIKQSRVKKDTYPELTSLYTVSDSLALRS</sequence>
<dbReference type="STRING" id="768700.MSU_0728"/>
<keyword evidence="3 6" id="KW-0812">Transmembrane</keyword>
<accession>F0QRY3</accession>
<dbReference type="EMBL" id="CP002525">
    <property type="protein sequence ID" value="ADX98253.1"/>
    <property type="molecule type" value="Genomic_DNA"/>
</dbReference>
<evidence type="ECO:0000256" key="5">
    <source>
        <dbReference type="ARBA" id="ARBA00023136"/>
    </source>
</evidence>
<evidence type="ECO:0000256" key="1">
    <source>
        <dbReference type="ARBA" id="ARBA00004651"/>
    </source>
</evidence>
<feature type="transmembrane region" description="Helical" evidence="6">
    <location>
        <begin position="293"/>
        <end position="312"/>
    </location>
</feature>
<name>F0QRY3_MYCSL</name>
<feature type="transmembrane region" description="Helical" evidence="6">
    <location>
        <begin position="400"/>
        <end position="419"/>
    </location>
</feature>
<feature type="transmembrane region" description="Helical" evidence="6">
    <location>
        <begin position="60"/>
        <end position="80"/>
    </location>
</feature>
<evidence type="ECO:0000256" key="4">
    <source>
        <dbReference type="ARBA" id="ARBA00022989"/>
    </source>
</evidence>
<feature type="transmembrane region" description="Helical" evidence="6">
    <location>
        <begin position="223"/>
        <end position="246"/>
    </location>
</feature>
<proteinExistence type="predicted"/>